<keyword evidence="1" id="KW-0812">Transmembrane</keyword>
<comment type="caution">
    <text evidence="2">The sequence shown here is derived from an EMBL/GenBank/DDBJ whole genome shotgun (WGS) entry which is preliminary data.</text>
</comment>
<keyword evidence="1" id="KW-0472">Membrane</keyword>
<dbReference type="AlphaFoldDB" id="A0A0L6V8A5"/>
<evidence type="ECO:0000256" key="1">
    <source>
        <dbReference type="SAM" id="Phobius"/>
    </source>
</evidence>
<evidence type="ECO:0000313" key="2">
    <source>
        <dbReference type="EMBL" id="KNZ56772.1"/>
    </source>
</evidence>
<accession>A0A0L6V8A5</accession>
<sequence length="138" mass="16203">MINKTGMMILKKSCIINETGMMILKNRWLNIINKAGLRAYYFTFVILGLVIVGSIFFLAEWSFVGDEPMVNAWCYLQEKYHMGQICCSEGDNDHHFFNLQSLLFLVQNFVFDQIIPHGKNLFHSKKTWMRACRFLSYD</sequence>
<dbReference type="Proteomes" id="UP000037035">
    <property type="component" value="Unassembled WGS sequence"/>
</dbReference>
<name>A0A0L6V8A5_9BASI</name>
<protein>
    <submittedName>
        <fullName evidence="2">Uncharacterized protein</fullName>
    </submittedName>
</protein>
<proteinExistence type="predicted"/>
<organism evidence="2 3">
    <name type="scientific">Puccinia sorghi</name>
    <dbReference type="NCBI Taxonomy" id="27349"/>
    <lineage>
        <taxon>Eukaryota</taxon>
        <taxon>Fungi</taxon>
        <taxon>Dikarya</taxon>
        <taxon>Basidiomycota</taxon>
        <taxon>Pucciniomycotina</taxon>
        <taxon>Pucciniomycetes</taxon>
        <taxon>Pucciniales</taxon>
        <taxon>Pucciniaceae</taxon>
        <taxon>Puccinia</taxon>
    </lineage>
</organism>
<feature type="transmembrane region" description="Helical" evidence="1">
    <location>
        <begin position="39"/>
        <end position="59"/>
    </location>
</feature>
<dbReference type="EMBL" id="LAVV01007194">
    <property type="protein sequence ID" value="KNZ56772.1"/>
    <property type="molecule type" value="Genomic_DNA"/>
</dbReference>
<reference evidence="2 3" key="1">
    <citation type="submission" date="2015-08" db="EMBL/GenBank/DDBJ databases">
        <title>Next Generation Sequencing and Analysis of the Genome of Puccinia sorghi L Schw, the Causal Agent of Maize Common Rust.</title>
        <authorList>
            <person name="Rochi L."/>
            <person name="Burguener G."/>
            <person name="Darino M."/>
            <person name="Turjanski A."/>
            <person name="Kreff E."/>
            <person name="Dieguez M.J."/>
            <person name="Sacco F."/>
        </authorList>
    </citation>
    <scope>NUCLEOTIDE SEQUENCE [LARGE SCALE GENOMIC DNA]</scope>
    <source>
        <strain evidence="2 3">RO10H11247</strain>
    </source>
</reference>
<keyword evidence="3" id="KW-1185">Reference proteome</keyword>
<keyword evidence="1" id="KW-1133">Transmembrane helix</keyword>
<evidence type="ECO:0000313" key="3">
    <source>
        <dbReference type="Proteomes" id="UP000037035"/>
    </source>
</evidence>
<dbReference type="VEuPathDB" id="FungiDB:VP01_2321g2"/>
<gene>
    <name evidence="2" type="ORF">VP01_2321g2</name>
</gene>